<accession>Q0AU12</accession>
<keyword evidence="2" id="KW-1185">Reference proteome</keyword>
<organism evidence="1 2">
    <name type="scientific">Syntrophomonas wolfei subsp. wolfei (strain DSM 2245B / Goettingen)</name>
    <dbReference type="NCBI Taxonomy" id="335541"/>
    <lineage>
        <taxon>Bacteria</taxon>
        <taxon>Bacillati</taxon>
        <taxon>Bacillota</taxon>
        <taxon>Clostridia</taxon>
        <taxon>Eubacteriales</taxon>
        <taxon>Syntrophomonadaceae</taxon>
        <taxon>Syntrophomonas</taxon>
    </lineage>
</organism>
<evidence type="ECO:0000313" key="2">
    <source>
        <dbReference type="Proteomes" id="UP000001968"/>
    </source>
</evidence>
<dbReference type="HOGENOM" id="CLU_2048585_0_0_9"/>
<dbReference type="AlphaFoldDB" id="Q0AU12"/>
<evidence type="ECO:0000313" key="1">
    <source>
        <dbReference type="EMBL" id="ABI69792.1"/>
    </source>
</evidence>
<evidence type="ECO:0008006" key="3">
    <source>
        <dbReference type="Google" id="ProtNLM"/>
    </source>
</evidence>
<gene>
    <name evidence="1" type="ordered locus">Swol_2503</name>
</gene>
<dbReference type="KEGG" id="swo:Swol_2503"/>
<sequence length="120" mass="14063">MDRKERFLNSQDFENLKLTSNLGELVSKLIALFENEGFRFYPEWRGIHKTGKLRKNFTFKAKQPAGKSENIVTIYPMSGWLKVETYRGQYNKKHYQVNVGNIDDPAQLKTLLDDAKDIYN</sequence>
<name>Q0AU12_SYNWW</name>
<dbReference type="Proteomes" id="UP000001968">
    <property type="component" value="Chromosome"/>
</dbReference>
<protein>
    <recommendedName>
        <fullName evidence="3">DUF5655 domain-containing protein</fullName>
    </recommendedName>
</protein>
<proteinExistence type="predicted"/>
<reference evidence="2" key="1">
    <citation type="journal article" date="2010" name="Environ. Microbiol.">
        <title>The genome of Syntrophomonas wolfei: new insights into syntrophic metabolism and biohydrogen production.</title>
        <authorList>
            <person name="Sieber J.R."/>
            <person name="Sims D.R."/>
            <person name="Han C."/>
            <person name="Kim E."/>
            <person name="Lykidis A."/>
            <person name="Lapidus A.L."/>
            <person name="McDonnald E."/>
            <person name="Rohlin L."/>
            <person name="Culley D.E."/>
            <person name="Gunsalus R."/>
            <person name="McInerney M.J."/>
        </authorList>
    </citation>
    <scope>NUCLEOTIDE SEQUENCE [LARGE SCALE GENOMIC DNA]</scope>
    <source>
        <strain evidence="2">DSM 2245B / Goettingen</strain>
    </source>
</reference>
<dbReference type="EMBL" id="CP000448">
    <property type="protein sequence ID" value="ABI69792.1"/>
    <property type="molecule type" value="Genomic_DNA"/>
</dbReference>
<dbReference type="RefSeq" id="WP_011641873.1">
    <property type="nucleotide sequence ID" value="NC_008346.1"/>
</dbReference>